<dbReference type="InterPro" id="IPR036388">
    <property type="entry name" value="WH-like_DNA-bd_sf"/>
</dbReference>
<reference evidence="7" key="1">
    <citation type="submission" date="2017-09" db="EMBL/GenBank/DDBJ databases">
        <title>FDA dAtabase for Regulatory Grade micrObial Sequences (FDA-ARGOS): Supporting development and validation of Infectious Disease Dx tests.</title>
        <authorList>
            <person name="Minogue T."/>
            <person name="Wolcott M."/>
            <person name="Wasieloski L."/>
            <person name="Aguilar W."/>
            <person name="Moore D."/>
            <person name="Tallon L."/>
            <person name="Sadzewicz L."/>
            <person name="Ott S."/>
            <person name="Zhao X."/>
            <person name="Nagaraj S."/>
            <person name="Vavikolanu K."/>
            <person name="Aluvathingal J."/>
            <person name="Nadendla S."/>
            <person name="Sichtig H."/>
        </authorList>
    </citation>
    <scope>NUCLEOTIDE SEQUENCE [LARGE SCALE GENOMIC DNA]</scope>
    <source>
        <strain evidence="7">FDAARGOS_394</strain>
    </source>
</reference>
<dbReference type="Gene3D" id="1.10.10.10">
    <property type="entry name" value="Winged helix-like DNA-binding domain superfamily/Winged helix DNA-binding domain"/>
    <property type="match status" value="1"/>
</dbReference>
<evidence type="ECO:0000256" key="1">
    <source>
        <dbReference type="ARBA" id="ARBA00009437"/>
    </source>
</evidence>
<dbReference type="InterPro" id="IPR000847">
    <property type="entry name" value="LysR_HTH_N"/>
</dbReference>
<dbReference type="Pfam" id="PF03466">
    <property type="entry name" value="LysR_substrate"/>
    <property type="match status" value="1"/>
</dbReference>
<dbReference type="CDD" id="cd08432">
    <property type="entry name" value="PBP2_GcdR_TrpI_HvrB_AmpR_like"/>
    <property type="match status" value="1"/>
</dbReference>
<feature type="domain" description="HTH lysR-type" evidence="5">
    <location>
        <begin position="4"/>
        <end position="61"/>
    </location>
</feature>
<dbReference type="Gene3D" id="3.40.190.10">
    <property type="entry name" value="Periplasmic binding protein-like II"/>
    <property type="match status" value="2"/>
</dbReference>
<keyword evidence="3" id="KW-0238">DNA-binding</keyword>
<dbReference type="SUPFAM" id="SSF53850">
    <property type="entry name" value="Periplasmic binding protein-like II"/>
    <property type="match status" value="1"/>
</dbReference>
<dbReference type="GO" id="GO:0003700">
    <property type="term" value="F:DNA-binding transcription factor activity"/>
    <property type="evidence" value="ECO:0007669"/>
    <property type="project" value="InterPro"/>
</dbReference>
<evidence type="ECO:0000256" key="2">
    <source>
        <dbReference type="ARBA" id="ARBA00023015"/>
    </source>
</evidence>
<dbReference type="NCBIfam" id="NF008352">
    <property type="entry name" value="PRK11139.1"/>
    <property type="match status" value="1"/>
</dbReference>
<gene>
    <name evidence="6" type="ORF">CRM82_09115</name>
</gene>
<dbReference type="PANTHER" id="PTHR30537:SF74">
    <property type="entry name" value="HTH-TYPE TRANSCRIPTIONAL REGULATOR TRPI"/>
    <property type="match status" value="1"/>
</dbReference>
<evidence type="ECO:0000256" key="4">
    <source>
        <dbReference type="ARBA" id="ARBA00023163"/>
    </source>
</evidence>
<dbReference type="AlphaFoldDB" id="A0A2A7UTQ0"/>
<dbReference type="PANTHER" id="PTHR30537">
    <property type="entry name" value="HTH-TYPE TRANSCRIPTIONAL REGULATOR"/>
    <property type="match status" value="1"/>
</dbReference>
<accession>A0A2A7UTQ0</accession>
<keyword evidence="4" id="KW-0804">Transcription</keyword>
<evidence type="ECO:0000256" key="3">
    <source>
        <dbReference type="ARBA" id="ARBA00023125"/>
    </source>
</evidence>
<comment type="caution">
    <text evidence="6">The sequence shown here is derived from an EMBL/GenBank/DDBJ whole genome shotgun (WGS) entry which is preliminary data.</text>
</comment>
<proteinExistence type="inferred from homology"/>
<dbReference type="GeneID" id="80800763"/>
<dbReference type="EMBL" id="PDEA01000001">
    <property type="protein sequence ID" value="PEH88739.1"/>
    <property type="molecule type" value="Genomic_DNA"/>
</dbReference>
<dbReference type="InterPro" id="IPR005119">
    <property type="entry name" value="LysR_subst-bd"/>
</dbReference>
<keyword evidence="2" id="KW-0805">Transcription regulation</keyword>
<protein>
    <submittedName>
        <fullName evidence="6">Transcriptional regulator GcvA</fullName>
    </submittedName>
</protein>
<dbReference type="Pfam" id="PF00126">
    <property type="entry name" value="HTH_1"/>
    <property type="match status" value="1"/>
</dbReference>
<name>A0A2A7UTQ0_COMTR</name>
<organism evidence="6 7">
    <name type="scientific">Comamonas terrigena</name>
    <dbReference type="NCBI Taxonomy" id="32013"/>
    <lineage>
        <taxon>Bacteria</taxon>
        <taxon>Pseudomonadati</taxon>
        <taxon>Pseudomonadota</taxon>
        <taxon>Betaproteobacteria</taxon>
        <taxon>Burkholderiales</taxon>
        <taxon>Comamonadaceae</taxon>
        <taxon>Comamonas</taxon>
    </lineage>
</organism>
<dbReference type="Proteomes" id="UP000220246">
    <property type="component" value="Unassembled WGS sequence"/>
</dbReference>
<dbReference type="OrthoDB" id="8591238at2"/>
<evidence type="ECO:0000313" key="6">
    <source>
        <dbReference type="EMBL" id="PEH88739.1"/>
    </source>
</evidence>
<dbReference type="SUPFAM" id="SSF46785">
    <property type="entry name" value="Winged helix' DNA-binding domain"/>
    <property type="match status" value="1"/>
</dbReference>
<evidence type="ECO:0000259" key="5">
    <source>
        <dbReference type="PROSITE" id="PS50931"/>
    </source>
</evidence>
<dbReference type="InterPro" id="IPR058163">
    <property type="entry name" value="LysR-type_TF_proteobact-type"/>
</dbReference>
<dbReference type="GO" id="GO:0006351">
    <property type="term" value="P:DNA-templated transcription"/>
    <property type="evidence" value="ECO:0007669"/>
    <property type="project" value="TreeGrafter"/>
</dbReference>
<comment type="similarity">
    <text evidence="1">Belongs to the LysR transcriptional regulatory family.</text>
</comment>
<dbReference type="PROSITE" id="PS50931">
    <property type="entry name" value="HTH_LYSR"/>
    <property type="match status" value="1"/>
</dbReference>
<dbReference type="FunFam" id="1.10.10.10:FF:000001">
    <property type="entry name" value="LysR family transcriptional regulator"/>
    <property type="match status" value="1"/>
</dbReference>
<evidence type="ECO:0000313" key="7">
    <source>
        <dbReference type="Proteomes" id="UP000220246"/>
    </source>
</evidence>
<dbReference type="PRINTS" id="PR00039">
    <property type="entry name" value="HTHLYSR"/>
</dbReference>
<dbReference type="InterPro" id="IPR036390">
    <property type="entry name" value="WH_DNA-bd_sf"/>
</dbReference>
<dbReference type="STRING" id="1219032.GCA_001515545_02776"/>
<sequence>MHLPPLSTVRSFEATARHGSAARAAEELHVTPGAISQQLRKLEDFVGQRLFERQARGLVLTDAGRVLLAGCQEALAALQRATAQLRHQRQVLLVSCTPVFAAQWLVPRLQDFLQSAPEVDVHVSTTARLVDLAAEGVHFAVRHGLGRYAGLQARRLLDDDLQPVCSPLWVAHRPTAQAADITAAGLLHDGQRDDWQLWARAAGRPQLDTSQGIVFVDSNAAIEAALAGRGVALARRSMVVNELEQGRLLALQVPPLVTPLAYYLVFREPTLAQPAARRFHDWLLAQAALARTVDG</sequence>
<dbReference type="GO" id="GO:0043565">
    <property type="term" value="F:sequence-specific DNA binding"/>
    <property type="evidence" value="ECO:0007669"/>
    <property type="project" value="TreeGrafter"/>
</dbReference>
<dbReference type="RefSeq" id="WP_066539060.1">
    <property type="nucleotide sequence ID" value="NZ_DALZQJ010000002.1"/>
</dbReference>
<keyword evidence="7" id="KW-1185">Reference proteome</keyword>